<evidence type="ECO:0000313" key="2">
    <source>
        <dbReference type="Proteomes" id="UP001187682"/>
    </source>
</evidence>
<comment type="caution">
    <text evidence="1">The sequence shown here is derived from an EMBL/GenBank/DDBJ whole genome shotgun (WGS) entry which is preliminary data.</text>
</comment>
<proteinExistence type="predicted"/>
<name>A0AAE8N7T8_9PEZI</name>
<protein>
    <submittedName>
        <fullName evidence="1">Uncharacterized protein</fullName>
    </submittedName>
</protein>
<sequence>KIKKIKKTRKT</sequence>
<reference evidence="1" key="1">
    <citation type="submission" date="2018-03" db="EMBL/GenBank/DDBJ databases">
        <authorList>
            <person name="Guldener U."/>
        </authorList>
    </citation>
    <scope>NUCLEOTIDE SEQUENCE</scope>
</reference>
<gene>
    <name evidence="1" type="ORF">DNG_10501</name>
</gene>
<accession>A0AAE8N7T8</accession>
<keyword evidence="2" id="KW-1185">Reference proteome</keyword>
<dbReference type="EMBL" id="ONZQ02000043">
    <property type="protein sequence ID" value="SPO07806.1"/>
    <property type="molecule type" value="Genomic_DNA"/>
</dbReference>
<evidence type="ECO:0000313" key="1">
    <source>
        <dbReference type="EMBL" id="SPO07806.1"/>
    </source>
</evidence>
<feature type="non-terminal residue" evidence="1">
    <location>
        <position position="1"/>
    </location>
</feature>
<dbReference type="Proteomes" id="UP001187682">
    <property type="component" value="Unassembled WGS sequence"/>
</dbReference>
<organism evidence="1 2">
    <name type="scientific">Cephalotrichum gorgonifer</name>
    <dbReference type="NCBI Taxonomy" id="2041049"/>
    <lineage>
        <taxon>Eukaryota</taxon>
        <taxon>Fungi</taxon>
        <taxon>Dikarya</taxon>
        <taxon>Ascomycota</taxon>
        <taxon>Pezizomycotina</taxon>
        <taxon>Sordariomycetes</taxon>
        <taxon>Hypocreomycetidae</taxon>
        <taxon>Microascales</taxon>
        <taxon>Microascaceae</taxon>
        <taxon>Cephalotrichum</taxon>
    </lineage>
</organism>